<name>A0A3M4Q3T6_PSESG</name>
<gene>
    <name evidence="1" type="ORF">ALQ73_05169</name>
</gene>
<protein>
    <submittedName>
        <fullName evidence="1">Uncharacterized protein</fullName>
    </submittedName>
</protein>
<sequence length="30" mass="3130">MLFAQSLPYLAAIIMAVLSAHATRPALSTA</sequence>
<dbReference type="Proteomes" id="UP000276829">
    <property type="component" value="Unassembled WGS sequence"/>
</dbReference>
<comment type="caution">
    <text evidence="1">The sequence shown here is derived from an EMBL/GenBank/DDBJ whole genome shotgun (WGS) entry which is preliminary data.</text>
</comment>
<accession>A0A3M4Q3T6</accession>
<evidence type="ECO:0000313" key="1">
    <source>
        <dbReference type="EMBL" id="RMM71494.1"/>
    </source>
</evidence>
<dbReference type="EMBL" id="RBON01000091">
    <property type="protein sequence ID" value="RMM71494.1"/>
    <property type="molecule type" value="Genomic_DNA"/>
</dbReference>
<reference evidence="1 2" key="1">
    <citation type="submission" date="2018-08" db="EMBL/GenBank/DDBJ databases">
        <title>Recombination of ecologically and evolutionarily significant loci maintains genetic cohesion in the Pseudomonas syringae species complex.</title>
        <authorList>
            <person name="Dillon M."/>
            <person name="Thakur S."/>
            <person name="Almeida R.N.D."/>
            <person name="Weir B.S."/>
            <person name="Guttman D.S."/>
        </authorList>
    </citation>
    <scope>NUCLEOTIDE SEQUENCE [LARGE SCALE GENOMIC DNA]</scope>
    <source>
        <strain evidence="1 2">ICMP 4324</strain>
    </source>
</reference>
<evidence type="ECO:0000313" key="2">
    <source>
        <dbReference type="Proteomes" id="UP000276829"/>
    </source>
</evidence>
<proteinExistence type="predicted"/>
<organism evidence="1 2">
    <name type="scientific">Pseudomonas savastanoi pv. glycinea</name>
    <name type="common">Pseudomonas syringae pv. glycinea</name>
    <dbReference type="NCBI Taxonomy" id="318"/>
    <lineage>
        <taxon>Bacteria</taxon>
        <taxon>Pseudomonadati</taxon>
        <taxon>Pseudomonadota</taxon>
        <taxon>Gammaproteobacteria</taxon>
        <taxon>Pseudomonadales</taxon>
        <taxon>Pseudomonadaceae</taxon>
        <taxon>Pseudomonas</taxon>
    </lineage>
</organism>
<dbReference type="AlphaFoldDB" id="A0A3M4Q3T6"/>